<organism evidence="1 2">
    <name type="scientific">Natronomicrosphaera hydrolytica</name>
    <dbReference type="NCBI Taxonomy" id="3242702"/>
    <lineage>
        <taxon>Bacteria</taxon>
        <taxon>Pseudomonadati</taxon>
        <taxon>Planctomycetota</taxon>
        <taxon>Phycisphaerae</taxon>
        <taxon>Phycisphaerales</taxon>
        <taxon>Phycisphaeraceae</taxon>
        <taxon>Natronomicrosphaera</taxon>
    </lineage>
</organism>
<dbReference type="InterPro" id="IPR018669">
    <property type="entry name" value="Toxin_HigB"/>
</dbReference>
<keyword evidence="2" id="KW-1185">Reference proteome</keyword>
<comment type="caution">
    <text evidence="1">The sequence shown here is derived from an EMBL/GenBank/DDBJ whole genome shotgun (WGS) entry which is preliminary data.</text>
</comment>
<protein>
    <submittedName>
        <fullName evidence="1">Type II toxin-antitoxin system HigB family toxin</fullName>
    </submittedName>
</protein>
<evidence type="ECO:0000313" key="2">
    <source>
        <dbReference type="Proteomes" id="UP001575105"/>
    </source>
</evidence>
<dbReference type="RefSeq" id="WP_425345808.1">
    <property type="nucleotide sequence ID" value="NZ_JBGUBD010000006.1"/>
</dbReference>
<dbReference type="EMBL" id="JBGUBD010000006">
    <property type="protein sequence ID" value="MFA9478888.1"/>
    <property type="molecule type" value="Genomic_DNA"/>
</dbReference>
<proteinExistence type="predicted"/>
<sequence>MRRIITQKRLRRYAKAYPQARASLEHWERVVLAAEWHNPADVKATFNDVDPVTVGSGNTVHVFNIQRNEHRLVAAIHFNTGQVYVLRLMTHKEYDRSPWKDEL</sequence>
<name>A0ABV4U5L4_9BACT</name>
<gene>
    <name evidence="1" type="ORF">ACERK3_11350</name>
</gene>
<evidence type="ECO:0000313" key="1">
    <source>
        <dbReference type="EMBL" id="MFA9478888.1"/>
    </source>
</evidence>
<reference evidence="1 2" key="1">
    <citation type="submission" date="2024-08" db="EMBL/GenBank/DDBJ databases">
        <title>Whole-genome sequencing of halo(alkali)philic microorganisms from hypersaline lakes.</title>
        <authorList>
            <person name="Sorokin D.Y."/>
            <person name="Merkel A.Y."/>
            <person name="Messina E."/>
            <person name="Yakimov M."/>
        </authorList>
    </citation>
    <scope>NUCLEOTIDE SEQUENCE [LARGE SCALE GENOMIC DNA]</scope>
    <source>
        <strain evidence="1 2">AB-hyl4</strain>
    </source>
</reference>
<dbReference type="Pfam" id="PF09907">
    <property type="entry name" value="HigB_toxin"/>
    <property type="match status" value="1"/>
</dbReference>
<accession>A0ABV4U5L4</accession>
<dbReference type="Proteomes" id="UP001575105">
    <property type="component" value="Unassembled WGS sequence"/>
</dbReference>